<protein>
    <submittedName>
        <fullName evidence="2">DUF2235 domain-containing protein</fullName>
    </submittedName>
</protein>
<comment type="caution">
    <text evidence="2">The sequence shown here is derived from an EMBL/GenBank/DDBJ whole genome shotgun (WGS) entry which is preliminary data.</text>
</comment>
<dbReference type="Pfam" id="PF09994">
    <property type="entry name" value="T6SS_Tle1-like_cat"/>
    <property type="match status" value="1"/>
</dbReference>
<proteinExistence type="predicted"/>
<dbReference type="PANTHER" id="PTHR33840">
    <property type="match status" value="1"/>
</dbReference>
<evidence type="ECO:0000313" key="3">
    <source>
        <dbReference type="Proteomes" id="UP000664096"/>
    </source>
</evidence>
<dbReference type="EMBL" id="JAEKJZ010000006">
    <property type="protein sequence ID" value="MBN9673081.1"/>
    <property type="molecule type" value="Genomic_DNA"/>
</dbReference>
<reference evidence="2" key="1">
    <citation type="submission" date="2020-12" db="EMBL/GenBank/DDBJ databases">
        <title>Oil enriched cultivation method for isolating marine PHA-producing bacteria.</title>
        <authorList>
            <person name="Zheng W."/>
            <person name="Yu S."/>
            <person name="Huang Y."/>
        </authorList>
    </citation>
    <scope>NUCLEOTIDE SEQUENCE</scope>
    <source>
        <strain evidence="2">SY-2-12</strain>
    </source>
</reference>
<dbReference type="RefSeq" id="WP_207142939.1">
    <property type="nucleotide sequence ID" value="NZ_JAEKJZ010000006.1"/>
</dbReference>
<feature type="domain" description="T6SS Phospholipase effector Tle1-like catalytic" evidence="1">
    <location>
        <begin position="4"/>
        <end position="280"/>
    </location>
</feature>
<name>A0A939EH38_9HYPH</name>
<dbReference type="AlphaFoldDB" id="A0A939EH38"/>
<dbReference type="InterPro" id="IPR018712">
    <property type="entry name" value="Tle1-like_cat"/>
</dbReference>
<evidence type="ECO:0000259" key="1">
    <source>
        <dbReference type="Pfam" id="PF09994"/>
    </source>
</evidence>
<sequence length="399" mass="44121">MANRLILCLDGTWNSTSNTRERDDKTKVLKPTNPLKLARAILPVAPDGVSRQITYYDSGVGAQGLYPGISNRLLNFADSKLGGAWGAGFEANIEQAMTFLSNNYLEGEEIYVFGFSRGAAQARGLTQFISWLGGVPAKNDAYYIPEFFGLYLKTEGRGDPREVRSSKGDIPADRIRPVEIALLGVWDTVMSLGSRFRSTHGTSVDEKSFHVRPKPASCVRTAVQALAIDEERYDFRPEVWLGCDSHQTLEQRWFAGAHGNVGGSYGNDGMANVALHWIVDRAKALGLAVDQDFLRFFRPFVQDEIGKTRTLTYVLAEAARFKLGKGVRPLEGYPEAANLSIDPTVAKRMCSDPAEFREMDEPYRPAQVMELAKKHPGGMEGFLRSLGQDPSKCPSLLKD</sequence>
<evidence type="ECO:0000313" key="2">
    <source>
        <dbReference type="EMBL" id="MBN9673081.1"/>
    </source>
</evidence>
<dbReference type="Proteomes" id="UP000664096">
    <property type="component" value="Unassembled WGS sequence"/>
</dbReference>
<gene>
    <name evidence="2" type="ORF">JF539_22180</name>
</gene>
<organism evidence="2 3">
    <name type="scientific">Roseibium aggregatum</name>
    <dbReference type="NCBI Taxonomy" id="187304"/>
    <lineage>
        <taxon>Bacteria</taxon>
        <taxon>Pseudomonadati</taxon>
        <taxon>Pseudomonadota</taxon>
        <taxon>Alphaproteobacteria</taxon>
        <taxon>Hyphomicrobiales</taxon>
        <taxon>Stappiaceae</taxon>
        <taxon>Roseibium</taxon>
    </lineage>
</organism>
<accession>A0A939EH38</accession>
<dbReference type="PANTHER" id="PTHR33840:SF1">
    <property type="entry name" value="TLE1 PHOSPHOLIPASE DOMAIN-CONTAINING PROTEIN"/>
    <property type="match status" value="1"/>
</dbReference>